<dbReference type="Proteomes" id="UP000177625">
    <property type="component" value="Unassembled WGS sequence"/>
</dbReference>
<name>A0A1E1M5F8_RHYSE</name>
<evidence type="ECO:0000313" key="5">
    <source>
        <dbReference type="EMBL" id="CZT44347.1"/>
    </source>
</evidence>
<gene>
    <name evidence="5" type="ORF">RSE6_04501</name>
</gene>
<accession>A0A1E1M5F8</accession>
<organism evidence="5 6">
    <name type="scientific">Rhynchosporium secalis</name>
    <name type="common">Barley scald fungus</name>
    <dbReference type="NCBI Taxonomy" id="38038"/>
    <lineage>
        <taxon>Eukaryota</taxon>
        <taxon>Fungi</taxon>
        <taxon>Dikarya</taxon>
        <taxon>Ascomycota</taxon>
        <taxon>Pezizomycotina</taxon>
        <taxon>Leotiomycetes</taxon>
        <taxon>Helotiales</taxon>
        <taxon>Ploettnerulaceae</taxon>
        <taxon>Rhynchosporium</taxon>
    </lineage>
</organism>
<protein>
    <recommendedName>
        <fullName evidence="7">Helicase ATP-binding domain-containing protein</fullName>
    </recommendedName>
</protein>
<dbReference type="SUPFAM" id="SSF52540">
    <property type="entry name" value="P-loop containing nucleoside triphosphate hydrolases"/>
    <property type="match status" value="1"/>
</dbReference>
<dbReference type="AlphaFoldDB" id="A0A1E1M5F8"/>
<evidence type="ECO:0000256" key="1">
    <source>
        <dbReference type="ARBA" id="ARBA00022741"/>
    </source>
</evidence>
<dbReference type="PANTHER" id="PTHR18934:SF99">
    <property type="entry name" value="ATP-DEPENDENT RNA HELICASE DHX37-RELATED"/>
    <property type="match status" value="1"/>
</dbReference>
<reference evidence="6" key="1">
    <citation type="submission" date="2016-03" db="EMBL/GenBank/DDBJ databases">
        <authorList>
            <person name="Guldener U."/>
        </authorList>
    </citation>
    <scope>NUCLEOTIDE SEQUENCE [LARGE SCALE GENOMIC DNA]</scope>
</reference>
<dbReference type="InterPro" id="IPR027417">
    <property type="entry name" value="P-loop_NTPase"/>
</dbReference>
<proteinExistence type="predicted"/>
<keyword evidence="1" id="KW-0547">Nucleotide-binding</keyword>
<dbReference type="GO" id="GO:0005524">
    <property type="term" value="F:ATP binding"/>
    <property type="evidence" value="ECO:0007669"/>
    <property type="project" value="UniProtKB-KW"/>
</dbReference>
<evidence type="ECO:0000313" key="6">
    <source>
        <dbReference type="Proteomes" id="UP000177625"/>
    </source>
</evidence>
<dbReference type="PANTHER" id="PTHR18934">
    <property type="entry name" value="ATP-DEPENDENT RNA HELICASE"/>
    <property type="match status" value="1"/>
</dbReference>
<evidence type="ECO:0000256" key="3">
    <source>
        <dbReference type="ARBA" id="ARBA00022806"/>
    </source>
</evidence>
<dbReference type="GO" id="GO:0004386">
    <property type="term" value="F:helicase activity"/>
    <property type="evidence" value="ECO:0007669"/>
    <property type="project" value="UniProtKB-KW"/>
</dbReference>
<dbReference type="EMBL" id="FJVC01000167">
    <property type="protein sequence ID" value="CZT44347.1"/>
    <property type="molecule type" value="Genomic_DNA"/>
</dbReference>
<dbReference type="Gene3D" id="3.40.50.300">
    <property type="entry name" value="P-loop containing nucleotide triphosphate hydrolases"/>
    <property type="match status" value="1"/>
</dbReference>
<evidence type="ECO:0008006" key="7">
    <source>
        <dbReference type="Google" id="ProtNLM"/>
    </source>
</evidence>
<dbReference type="GO" id="GO:0016787">
    <property type="term" value="F:hydrolase activity"/>
    <property type="evidence" value="ECO:0007669"/>
    <property type="project" value="UniProtKB-KW"/>
</dbReference>
<keyword evidence="2" id="KW-0378">Hydrolase</keyword>
<evidence type="ECO:0000256" key="4">
    <source>
        <dbReference type="ARBA" id="ARBA00022840"/>
    </source>
</evidence>
<evidence type="ECO:0000256" key="2">
    <source>
        <dbReference type="ARBA" id="ARBA00022801"/>
    </source>
</evidence>
<sequence length="168" mass="18600">MSHQLLPVGDAQNKLCRIATGNKSSLSILVGPHGSGKTTQMPSIVSKPGPKNAMCRSLVTQPNILSAQAPAEFMTSKPSKFAEGKLIGLVDIIRRPKSLSQPRSVITFIPDDILNNWLSTDQGMERLKDYKMIFIDDCHYKSIQTEHILLRIKTIMTASNQATYKYAI</sequence>
<keyword evidence="3" id="KW-0347">Helicase</keyword>
<dbReference type="GO" id="GO:0003723">
    <property type="term" value="F:RNA binding"/>
    <property type="evidence" value="ECO:0007669"/>
    <property type="project" value="TreeGrafter"/>
</dbReference>
<keyword evidence="6" id="KW-1185">Reference proteome</keyword>
<keyword evidence="4" id="KW-0067">ATP-binding</keyword>